<keyword evidence="2" id="KW-0694">RNA-binding</keyword>
<dbReference type="Gene3D" id="2.40.50.140">
    <property type="entry name" value="Nucleic acid-binding proteins"/>
    <property type="match status" value="1"/>
</dbReference>
<dbReference type="EMBL" id="JBGBPQ010000006">
    <property type="protein sequence ID" value="KAL1522485.1"/>
    <property type="molecule type" value="Genomic_DNA"/>
</dbReference>
<evidence type="ECO:0000256" key="4">
    <source>
        <dbReference type="SAM" id="MobiDB-lite"/>
    </source>
</evidence>
<dbReference type="PROSITE" id="PS50832">
    <property type="entry name" value="S1_IF1_TYPE"/>
    <property type="match status" value="1"/>
</dbReference>
<sequence length="157" mass="17540">MGRGKRVNDMLEDLPEPTPTQQIVVVLGMAGGNMVNVQDAEGHEYLCRVPAKFRNVVWIKKGGHLIVERADGAMAAAEGKASDREQCTLAHFLYRDQIKHLQSRALWPASFTLNHRPQSETDACESGLEDLPGIHRNDNHRWRAQDRSLPSSSDEEG</sequence>
<dbReference type="PANTHER" id="PTHR21641:SF0">
    <property type="entry name" value="RNA-BINDING PROTEIN EIF1AD-RELATED"/>
    <property type="match status" value="1"/>
</dbReference>
<dbReference type="Pfam" id="PF01176">
    <property type="entry name" value="eIF-1a"/>
    <property type="match status" value="1"/>
</dbReference>
<evidence type="ECO:0000256" key="2">
    <source>
        <dbReference type="ARBA" id="ARBA00022884"/>
    </source>
</evidence>
<comment type="caution">
    <text evidence="6">The sequence shown here is derived from an EMBL/GenBank/DDBJ whole genome shotgun (WGS) entry which is preliminary data.</text>
</comment>
<evidence type="ECO:0000259" key="5">
    <source>
        <dbReference type="PROSITE" id="PS50832"/>
    </source>
</evidence>
<organism evidence="6 7">
    <name type="scientific">Prymnesium parvum</name>
    <name type="common">Toxic golden alga</name>
    <dbReference type="NCBI Taxonomy" id="97485"/>
    <lineage>
        <taxon>Eukaryota</taxon>
        <taxon>Haptista</taxon>
        <taxon>Haptophyta</taxon>
        <taxon>Prymnesiophyceae</taxon>
        <taxon>Prymnesiales</taxon>
        <taxon>Prymnesiaceae</taxon>
        <taxon>Prymnesium</taxon>
    </lineage>
</organism>
<dbReference type="InterPro" id="IPR012340">
    <property type="entry name" value="NA-bd_OB-fold"/>
</dbReference>
<dbReference type="AlphaFoldDB" id="A0AB34JLW3"/>
<dbReference type="PANTHER" id="PTHR21641">
    <property type="entry name" value="TRANSLATION INITIATION FACTOR-RELATED"/>
    <property type="match status" value="1"/>
</dbReference>
<feature type="compositionally biased region" description="Polar residues" evidence="4">
    <location>
        <begin position="148"/>
        <end position="157"/>
    </location>
</feature>
<keyword evidence="7" id="KW-1185">Reference proteome</keyword>
<evidence type="ECO:0000313" key="6">
    <source>
        <dbReference type="EMBL" id="KAL1522485.1"/>
    </source>
</evidence>
<evidence type="ECO:0000256" key="3">
    <source>
        <dbReference type="PROSITE-ProRule" id="PRU00181"/>
    </source>
</evidence>
<keyword evidence="3" id="KW-0648">Protein biosynthesis</keyword>
<dbReference type="GO" id="GO:0003743">
    <property type="term" value="F:translation initiation factor activity"/>
    <property type="evidence" value="ECO:0007669"/>
    <property type="project" value="UniProtKB-UniRule"/>
</dbReference>
<dbReference type="InterPro" id="IPR001253">
    <property type="entry name" value="TIF_eIF-1A"/>
</dbReference>
<feature type="compositionally biased region" description="Basic and acidic residues" evidence="4">
    <location>
        <begin position="134"/>
        <end position="146"/>
    </location>
</feature>
<gene>
    <name evidence="6" type="ORF">AB1Y20_017473</name>
</gene>
<feature type="domain" description="S1-like" evidence="5">
    <location>
        <begin position="10"/>
        <end position="86"/>
    </location>
</feature>
<accession>A0AB34JLW3</accession>
<feature type="region of interest" description="Disordered" evidence="4">
    <location>
        <begin position="134"/>
        <end position="157"/>
    </location>
</feature>
<dbReference type="SMART" id="SM00652">
    <property type="entry name" value="eIF1a"/>
    <property type="match status" value="1"/>
</dbReference>
<evidence type="ECO:0000256" key="1">
    <source>
        <dbReference type="ARBA" id="ARBA00007340"/>
    </source>
</evidence>
<keyword evidence="3" id="KW-0396">Initiation factor</keyword>
<dbReference type="GO" id="GO:0005634">
    <property type="term" value="C:nucleus"/>
    <property type="evidence" value="ECO:0007669"/>
    <property type="project" value="TreeGrafter"/>
</dbReference>
<dbReference type="InterPro" id="IPR006196">
    <property type="entry name" value="RNA-binding_domain_S1_IF1"/>
</dbReference>
<proteinExistence type="inferred from homology"/>
<protein>
    <recommendedName>
        <fullName evidence="5">S1-like domain-containing protein</fullName>
    </recommendedName>
</protein>
<name>A0AB34JLW3_PRYPA</name>
<dbReference type="InterPro" id="IPR039294">
    <property type="entry name" value="EIF1AD"/>
</dbReference>
<evidence type="ECO:0000313" key="7">
    <source>
        <dbReference type="Proteomes" id="UP001515480"/>
    </source>
</evidence>
<dbReference type="Proteomes" id="UP001515480">
    <property type="component" value="Unassembled WGS sequence"/>
</dbReference>
<dbReference type="GO" id="GO:0003723">
    <property type="term" value="F:RNA binding"/>
    <property type="evidence" value="ECO:0007669"/>
    <property type="project" value="UniProtKB-KW"/>
</dbReference>
<dbReference type="SUPFAM" id="SSF50249">
    <property type="entry name" value="Nucleic acid-binding proteins"/>
    <property type="match status" value="1"/>
</dbReference>
<comment type="similarity">
    <text evidence="1">Belongs to the EIF1AD family.</text>
</comment>
<reference evidence="6 7" key="1">
    <citation type="journal article" date="2024" name="Science">
        <title>Giant polyketide synthase enzymes in the biosynthesis of giant marine polyether toxins.</title>
        <authorList>
            <person name="Fallon T.R."/>
            <person name="Shende V.V."/>
            <person name="Wierzbicki I.H."/>
            <person name="Pendleton A.L."/>
            <person name="Watervoot N.F."/>
            <person name="Auber R.P."/>
            <person name="Gonzalez D.J."/>
            <person name="Wisecaver J.H."/>
            <person name="Moore B.S."/>
        </authorList>
    </citation>
    <scope>NUCLEOTIDE SEQUENCE [LARGE SCALE GENOMIC DNA]</scope>
    <source>
        <strain evidence="6 7">12B1</strain>
    </source>
</reference>